<evidence type="ECO:0000313" key="1">
    <source>
        <dbReference type="EMBL" id="EFD00649.1"/>
    </source>
</evidence>
<proteinExistence type="predicted"/>
<reference evidence="1 2" key="1">
    <citation type="submission" date="2010-01" db="EMBL/GenBank/DDBJ databases">
        <authorList>
            <person name="Weinstock G."/>
            <person name="Sodergren E."/>
            <person name="Clifton S."/>
            <person name="Fulton L."/>
            <person name="Fulton B."/>
            <person name="Courtney L."/>
            <person name="Fronick C."/>
            <person name="Harrison M."/>
            <person name="Strong C."/>
            <person name="Farmer C."/>
            <person name="Delahaunty K."/>
            <person name="Markovic C."/>
            <person name="Hall O."/>
            <person name="Minx P."/>
            <person name="Tomlinson C."/>
            <person name="Mitreva M."/>
            <person name="Nelson J."/>
            <person name="Hou S."/>
            <person name="Wollam A."/>
            <person name="Pepin K.H."/>
            <person name="Johnson M."/>
            <person name="Bhonagiri V."/>
            <person name="Nash W.E."/>
            <person name="Warren W."/>
            <person name="Chinwalla A."/>
            <person name="Mardis E.R."/>
            <person name="Wilson R.K."/>
        </authorList>
    </citation>
    <scope>NUCLEOTIDE SEQUENCE [LARGE SCALE GENOMIC DNA]</scope>
    <source>
        <strain evidence="1 2">DSM 13479</strain>
    </source>
</reference>
<sequence length="44" mass="4917">MPLFILFSLSNPGRVGFPTGGVWNAEISGKTIFECLKNFPVKRF</sequence>
<protein>
    <submittedName>
        <fullName evidence="1">Uncharacterized protein</fullName>
    </submittedName>
</protein>
<dbReference type="HOGENOM" id="CLU_3217218_0_0_9"/>
<gene>
    <name evidence="1" type="ORF">CLOSTHATH_01192</name>
</gene>
<accession>D3AC64</accession>
<dbReference type="EMBL" id="ACIO01000078">
    <property type="protein sequence ID" value="EFD00649.1"/>
    <property type="molecule type" value="Genomic_DNA"/>
</dbReference>
<organism evidence="1 2">
    <name type="scientific">Hungatella hathewayi DSM 13479</name>
    <dbReference type="NCBI Taxonomy" id="566550"/>
    <lineage>
        <taxon>Bacteria</taxon>
        <taxon>Bacillati</taxon>
        <taxon>Bacillota</taxon>
        <taxon>Clostridia</taxon>
        <taxon>Lachnospirales</taxon>
        <taxon>Lachnospiraceae</taxon>
        <taxon>Hungatella</taxon>
    </lineage>
</organism>
<evidence type="ECO:0000313" key="2">
    <source>
        <dbReference type="Proteomes" id="UP000004968"/>
    </source>
</evidence>
<comment type="caution">
    <text evidence="1">The sequence shown here is derived from an EMBL/GenBank/DDBJ whole genome shotgun (WGS) entry which is preliminary data.</text>
</comment>
<dbReference type="Proteomes" id="UP000004968">
    <property type="component" value="Unassembled WGS sequence"/>
</dbReference>
<dbReference type="AlphaFoldDB" id="D3AC64"/>
<name>D3AC64_9FIRM</name>